<dbReference type="InterPro" id="IPR002035">
    <property type="entry name" value="VWF_A"/>
</dbReference>
<organism evidence="4 5">
    <name type="scientific">Rehmannia glutinosa</name>
    <name type="common">Chinese foxglove</name>
    <dbReference type="NCBI Taxonomy" id="99300"/>
    <lineage>
        <taxon>Eukaryota</taxon>
        <taxon>Viridiplantae</taxon>
        <taxon>Streptophyta</taxon>
        <taxon>Embryophyta</taxon>
        <taxon>Tracheophyta</taxon>
        <taxon>Spermatophyta</taxon>
        <taxon>Magnoliopsida</taxon>
        <taxon>eudicotyledons</taxon>
        <taxon>Gunneridae</taxon>
        <taxon>Pentapetalae</taxon>
        <taxon>asterids</taxon>
        <taxon>lamiids</taxon>
        <taxon>Lamiales</taxon>
        <taxon>Orobanchaceae</taxon>
        <taxon>Rehmannieae</taxon>
        <taxon>Rehmannia</taxon>
    </lineage>
</organism>
<dbReference type="PROSITE" id="PS50004">
    <property type="entry name" value="C2"/>
    <property type="match status" value="2"/>
</dbReference>
<evidence type="ECO:0000256" key="1">
    <source>
        <dbReference type="ARBA" id="ARBA00009048"/>
    </source>
</evidence>
<protein>
    <recommendedName>
        <fullName evidence="3">C2 domain-containing protein</fullName>
    </recommendedName>
</protein>
<proteinExistence type="inferred from homology"/>
<dbReference type="SMART" id="SM00239">
    <property type="entry name" value="C2"/>
    <property type="match status" value="2"/>
</dbReference>
<gene>
    <name evidence="4" type="ORF">DH2020_040591</name>
</gene>
<dbReference type="InterPro" id="IPR037768">
    <property type="entry name" value="C2B_Copine"/>
</dbReference>
<dbReference type="Gene3D" id="2.60.40.150">
    <property type="entry name" value="C2 domain"/>
    <property type="match status" value="2"/>
</dbReference>
<dbReference type="EMBL" id="JABTTQ020002156">
    <property type="protein sequence ID" value="KAK6125665.1"/>
    <property type="molecule type" value="Genomic_DNA"/>
</dbReference>
<dbReference type="Pfam" id="PF07002">
    <property type="entry name" value="Copine"/>
    <property type="match status" value="1"/>
</dbReference>
<name>A0ABR0UU91_REHGL</name>
<dbReference type="PANTHER" id="PTHR10857">
    <property type="entry name" value="COPINE"/>
    <property type="match status" value="1"/>
</dbReference>
<evidence type="ECO:0000313" key="5">
    <source>
        <dbReference type="Proteomes" id="UP001318860"/>
    </source>
</evidence>
<dbReference type="InterPro" id="IPR045052">
    <property type="entry name" value="Copine"/>
</dbReference>
<dbReference type="CDD" id="cd04047">
    <property type="entry name" value="C2B_Copine"/>
    <property type="match status" value="1"/>
</dbReference>
<dbReference type="InterPro" id="IPR036465">
    <property type="entry name" value="vWFA_dom_sf"/>
</dbReference>
<evidence type="ECO:0000313" key="4">
    <source>
        <dbReference type="EMBL" id="KAK6125665.1"/>
    </source>
</evidence>
<dbReference type="SMART" id="SM00327">
    <property type="entry name" value="VWA"/>
    <property type="match status" value="1"/>
</dbReference>
<dbReference type="CDD" id="cd01459">
    <property type="entry name" value="vWA_copine_like"/>
    <property type="match status" value="1"/>
</dbReference>
<feature type="domain" description="C2" evidence="3">
    <location>
        <begin position="33"/>
        <end position="166"/>
    </location>
</feature>
<sequence>MGNCFSDVKGGQQAVGGGAQAVGSAAAAASSGHNDAVDYFFRAKGEHSLFTPIELSLSASKLLDRDIVSKSDPMAVVYMKRRDGKLDELGRTEVIMNNLNPNWIQKINVTYQFEIVQPLIFHVYDIDSKYHNLPVKMLKLEDQDFLGEASCVVSEIVTKRNWSLTMNLHNRDGRGLKKLGTLTVHAEETVASRNAVEITFRCSALENKDLFSKSDPFLRISRTVENGGSVPICKTEVVNNNLNPAWKPLRLTMQQFVSKENPLVIECFDFNSSGNHQLMGKLQKSIAELETLYQSKAGANFFLPSSGFRRHDKVLMSQIFVDGFFEKQLYSFLDYISSGFELSFMVAVDFTASNGNPRSPDSLHYIDPSGRLNAYQRAIMEIGEVIKFYDSDRRFPAWGFGGRTPNGSVSHCFNLNGSPSDFEVEGVEGIMSAYSSALHNVALAGPTLFGQVINKAADIAAHSLSCHHAKYYVLLIITDGVVSDLQETIDSVVRASDLPLSILIVGVGGADFKEMEILDADSGRRLESSTGRIATRDIVQFVPMREVHGERTNLSGSGSSGGIAISVSNIQRAKSSKKGRENKIKALESDKIENQFIRAYSPEDAFRKLSCLNRRTKMKMNKDMNIYELRYFNTIDSSYLTSDKGLFRALRMEMIELINKDPRSQTLTLVFHFGGYFLPKAEGDDNDVRSWCLKKGLEVGETSLEGLNETVICEATVEGLNELVVSERGVEANLEGLDEIAIGEGFVEANLEGLNKGDVGDEGVEINVRWNGEKNVNSGPIDVHVETLADSD</sequence>
<dbReference type="InterPro" id="IPR000008">
    <property type="entry name" value="C2_dom"/>
</dbReference>
<dbReference type="Pfam" id="PF00168">
    <property type="entry name" value="C2"/>
    <property type="match status" value="2"/>
</dbReference>
<accession>A0ABR0UU91</accession>
<comment type="similarity">
    <text evidence="1">Belongs to the copine family.</text>
</comment>
<dbReference type="SUPFAM" id="SSF49562">
    <property type="entry name" value="C2 domain (Calcium/lipid-binding domain, CaLB)"/>
    <property type="match status" value="2"/>
</dbReference>
<comment type="caution">
    <text evidence="4">The sequence shown here is derived from an EMBL/GenBank/DDBJ whole genome shotgun (WGS) entry which is preliminary data.</text>
</comment>
<evidence type="ECO:0000256" key="2">
    <source>
        <dbReference type="ARBA" id="ARBA00022737"/>
    </source>
</evidence>
<feature type="domain" description="C2" evidence="3">
    <location>
        <begin position="178"/>
        <end position="302"/>
    </location>
</feature>
<keyword evidence="2" id="KW-0677">Repeat</keyword>
<dbReference type="SUPFAM" id="SSF53300">
    <property type="entry name" value="vWA-like"/>
    <property type="match status" value="1"/>
</dbReference>
<reference evidence="4 5" key="1">
    <citation type="journal article" date="2021" name="Comput. Struct. Biotechnol. J.">
        <title>De novo genome assembly of the potent medicinal plant Rehmannia glutinosa using nanopore technology.</title>
        <authorList>
            <person name="Ma L."/>
            <person name="Dong C."/>
            <person name="Song C."/>
            <person name="Wang X."/>
            <person name="Zheng X."/>
            <person name="Niu Y."/>
            <person name="Chen S."/>
            <person name="Feng W."/>
        </authorList>
    </citation>
    <scope>NUCLEOTIDE SEQUENCE [LARGE SCALE GENOMIC DNA]</scope>
    <source>
        <strain evidence="4">DH-2019</strain>
    </source>
</reference>
<dbReference type="Proteomes" id="UP001318860">
    <property type="component" value="Unassembled WGS sequence"/>
</dbReference>
<dbReference type="CDD" id="cd04048">
    <property type="entry name" value="C2A_Copine"/>
    <property type="match status" value="1"/>
</dbReference>
<evidence type="ECO:0000259" key="3">
    <source>
        <dbReference type="PROSITE" id="PS50004"/>
    </source>
</evidence>
<dbReference type="InterPro" id="IPR010734">
    <property type="entry name" value="Copine_C"/>
</dbReference>
<dbReference type="InterPro" id="IPR035892">
    <property type="entry name" value="C2_domain_sf"/>
</dbReference>
<dbReference type="PANTHER" id="PTHR10857:SF120">
    <property type="entry name" value="PROTEIN BONZAI 3"/>
    <property type="match status" value="1"/>
</dbReference>
<keyword evidence="5" id="KW-1185">Reference proteome</keyword>